<dbReference type="InterPro" id="IPR004147">
    <property type="entry name" value="ABC1_dom"/>
</dbReference>
<dbReference type="PANTHER" id="PTHR10566:SF113">
    <property type="entry name" value="PROTEIN ACTIVITY OF BC1 COMPLEX KINASE 7, CHLOROPLASTIC"/>
    <property type="match status" value="1"/>
</dbReference>
<dbReference type="CDD" id="cd05121">
    <property type="entry name" value="ABC1_ADCK3-like"/>
    <property type="match status" value="1"/>
</dbReference>
<dbReference type="InterPro" id="IPR050154">
    <property type="entry name" value="UbiB_kinase"/>
</dbReference>
<dbReference type="PANTHER" id="PTHR10566">
    <property type="entry name" value="CHAPERONE-ACTIVITY OF BC1 COMPLEX CABC1 -RELATED"/>
    <property type="match status" value="1"/>
</dbReference>
<dbReference type="Pfam" id="PF03109">
    <property type="entry name" value="ABC1"/>
    <property type="match status" value="1"/>
</dbReference>
<keyword evidence="3" id="KW-0830">Ubiquinone</keyword>
<evidence type="ECO:0000313" key="3">
    <source>
        <dbReference type="EMBL" id="VFS46533.1"/>
    </source>
</evidence>
<accession>A0A484ZGF6</accession>
<evidence type="ECO:0000259" key="2">
    <source>
        <dbReference type="Pfam" id="PF03109"/>
    </source>
</evidence>
<feature type="domain" description="ABC1 atypical kinase-like" evidence="2">
    <location>
        <begin position="1"/>
        <end position="203"/>
    </location>
</feature>
<sequence>MAQVYRARLHSGEAVVVKVLRPGLEKTINADLRLLAWLAEFIEQQSPELARFQPRQLVRQLSTALHHELDLSHELTNCQHFAQNFQDRPEIVIPRVWPEYSSSLLLVQEFIPGTEPASSGFLTNAGFDGPALAQRGAYAFMQMVFEDRLYHADPHAGNLMAVGDNQVAFIDFGMVGQLSARRRNQLLMMLQSLAARESEGLVNTLIQWSGDGLPDVSLLELAAQDFLDRMGPGELQLGRSVDDHSGHRSRI</sequence>
<name>A0A484ZGF6_9GAMM</name>
<dbReference type="InterPro" id="IPR011009">
    <property type="entry name" value="Kinase-like_dom_sf"/>
</dbReference>
<organism evidence="3 4">
    <name type="scientific">Budvicia aquatica</name>
    <dbReference type="NCBI Taxonomy" id="82979"/>
    <lineage>
        <taxon>Bacteria</taxon>
        <taxon>Pseudomonadati</taxon>
        <taxon>Pseudomonadota</taxon>
        <taxon>Gammaproteobacteria</taxon>
        <taxon>Enterobacterales</taxon>
        <taxon>Budviciaceae</taxon>
        <taxon>Budvicia</taxon>
    </lineage>
</organism>
<dbReference type="EMBL" id="CAADJA010000002">
    <property type="protein sequence ID" value="VFS46533.1"/>
    <property type="molecule type" value="Genomic_DNA"/>
</dbReference>
<reference evidence="3 4" key="1">
    <citation type="submission" date="2019-03" db="EMBL/GenBank/DDBJ databases">
        <authorList>
            <consortium name="Pathogen Informatics"/>
        </authorList>
    </citation>
    <scope>NUCLEOTIDE SEQUENCE [LARGE SCALE GENOMIC DNA]</scope>
    <source>
        <strain evidence="3 4">NCTC12282</strain>
    </source>
</reference>
<comment type="similarity">
    <text evidence="1">Belongs to the protein kinase superfamily. ADCK protein kinase family.</text>
</comment>
<protein>
    <submittedName>
        <fullName evidence="3">Probable ubiquinone biosynthesis protein UbiB</fullName>
    </submittedName>
</protein>
<dbReference type="Proteomes" id="UP000373449">
    <property type="component" value="Unassembled WGS sequence"/>
</dbReference>
<evidence type="ECO:0000256" key="1">
    <source>
        <dbReference type="ARBA" id="ARBA00009670"/>
    </source>
</evidence>
<evidence type="ECO:0000313" key="4">
    <source>
        <dbReference type="Proteomes" id="UP000373449"/>
    </source>
</evidence>
<gene>
    <name evidence="3" type="primary">ubiB_3</name>
    <name evidence="3" type="ORF">NCTC12282_01442</name>
</gene>
<dbReference type="AlphaFoldDB" id="A0A484ZGF6"/>
<dbReference type="SUPFAM" id="SSF56112">
    <property type="entry name" value="Protein kinase-like (PK-like)"/>
    <property type="match status" value="1"/>
</dbReference>
<proteinExistence type="inferred from homology"/>